<name>A0A1H2HWC2_9ACTN</name>
<feature type="domain" description="Acyl-CoA thioesterase-like N-terminal HotDog" evidence="1">
    <location>
        <begin position="23"/>
        <end position="104"/>
    </location>
</feature>
<dbReference type="PANTHER" id="PTHR38110">
    <property type="entry name" value="CHROMOSOME 23, WHOLE GENOME SHOTGUN SEQUENCE"/>
    <property type="match status" value="1"/>
</dbReference>
<dbReference type="OrthoDB" id="5418286at2"/>
<dbReference type="InterPro" id="IPR049449">
    <property type="entry name" value="TesB_ACOT8-like_N"/>
</dbReference>
<sequence>MPDFAEVSATRRVSPGRHDVDIDGTWSVGDVPNGGYLLAMVLRAVLAESAHPHPVSTNAHFVAPPSAGPAQVLVDVVRTGRTIETLRATLVQDDEPRVEATVTTSTLSRTSPVEWAGPPPEPVAPVDECIPAVVDLPDGTHVGLLEHVDLRLDPQTLGWFSGRPAGQLSMRGHVRLVDGTQPDPVVLALAVDSLPPTVFGLGRLGWAPTVQLTVLTRSLPAPGWLTVHLRGRLVRDGWFDEEAEVYDADGALVAQSRQLARIRVT</sequence>
<dbReference type="InterPro" id="IPR042171">
    <property type="entry name" value="Acyl-CoA_hotdog"/>
</dbReference>
<evidence type="ECO:0000259" key="1">
    <source>
        <dbReference type="Pfam" id="PF13622"/>
    </source>
</evidence>
<evidence type="ECO:0000313" key="4">
    <source>
        <dbReference type="Proteomes" id="UP000182977"/>
    </source>
</evidence>
<dbReference type="Gene3D" id="2.40.160.210">
    <property type="entry name" value="Acyl-CoA thioesterase, double hotdog domain"/>
    <property type="match status" value="1"/>
</dbReference>
<dbReference type="STRING" id="419479.SAMN04488563_1288"/>
<reference evidence="4" key="1">
    <citation type="submission" date="2016-10" db="EMBL/GenBank/DDBJ databases">
        <authorList>
            <person name="Varghese N."/>
            <person name="Submissions S."/>
        </authorList>
    </citation>
    <scope>NUCLEOTIDE SEQUENCE [LARGE SCALE GENOMIC DNA]</scope>
    <source>
        <strain evidence="4">DSM 45079</strain>
    </source>
</reference>
<gene>
    <name evidence="3" type="ORF">SAMN04488563_1288</name>
</gene>
<dbReference type="InterPro" id="IPR052389">
    <property type="entry name" value="Sec_Metab_Biosynth-Assoc"/>
</dbReference>
<evidence type="ECO:0000259" key="2">
    <source>
        <dbReference type="Pfam" id="PF20789"/>
    </source>
</evidence>
<proteinExistence type="predicted"/>
<dbReference type="EMBL" id="LT629791">
    <property type="protein sequence ID" value="SDU36157.1"/>
    <property type="molecule type" value="Genomic_DNA"/>
</dbReference>
<keyword evidence="4" id="KW-1185">Reference proteome</keyword>
<dbReference type="Proteomes" id="UP000182977">
    <property type="component" value="Chromosome I"/>
</dbReference>
<dbReference type="InterPro" id="IPR049450">
    <property type="entry name" value="ACOT8-like_C"/>
</dbReference>
<feature type="domain" description="Acyl-CoA thioesterase-like C-terminal" evidence="2">
    <location>
        <begin position="135"/>
        <end position="261"/>
    </location>
</feature>
<accession>A0A1H2HWC2</accession>
<evidence type="ECO:0000313" key="3">
    <source>
        <dbReference type="EMBL" id="SDU36157.1"/>
    </source>
</evidence>
<dbReference type="RefSeq" id="WP_046766898.1">
    <property type="nucleotide sequence ID" value="NZ_KQ061220.1"/>
</dbReference>
<dbReference type="Pfam" id="PF13622">
    <property type="entry name" value="4HBT_3"/>
    <property type="match status" value="1"/>
</dbReference>
<protein>
    <submittedName>
        <fullName evidence="3">Acyl-CoA thioesterase</fullName>
    </submittedName>
</protein>
<dbReference type="SUPFAM" id="SSF54637">
    <property type="entry name" value="Thioesterase/thiol ester dehydrase-isomerase"/>
    <property type="match status" value="2"/>
</dbReference>
<dbReference type="InterPro" id="IPR029069">
    <property type="entry name" value="HotDog_dom_sf"/>
</dbReference>
<dbReference type="AlphaFoldDB" id="A0A1H2HWC2"/>
<organism evidence="3 4">
    <name type="scientific">Jiangella alkaliphila</name>
    <dbReference type="NCBI Taxonomy" id="419479"/>
    <lineage>
        <taxon>Bacteria</taxon>
        <taxon>Bacillati</taxon>
        <taxon>Actinomycetota</taxon>
        <taxon>Actinomycetes</taxon>
        <taxon>Jiangellales</taxon>
        <taxon>Jiangellaceae</taxon>
        <taxon>Jiangella</taxon>
    </lineage>
</organism>
<dbReference type="Pfam" id="PF20789">
    <property type="entry name" value="4HBT_3C"/>
    <property type="match status" value="1"/>
</dbReference>
<dbReference type="PANTHER" id="PTHR38110:SF1">
    <property type="entry name" value="THIOESTERASE DOMAIN-CONTAINING PROTEIN"/>
    <property type="match status" value="1"/>
</dbReference>